<accession>A0A9X4MZX5</accession>
<comment type="function">
    <text evidence="6">Involved in the regulation of the intracellular balance of NAD and NADP, and is a key enzyme in the biosynthesis of NADP. Catalyzes specifically the phosphorylation on 2'-hydroxyl of the adenosine moiety of NAD to yield NADP.</text>
</comment>
<comment type="caution">
    <text evidence="6">Lacks conserved residue(s) required for the propagation of feature annotation.</text>
</comment>
<dbReference type="PANTHER" id="PTHR20275">
    <property type="entry name" value="NAD KINASE"/>
    <property type="match status" value="1"/>
</dbReference>
<evidence type="ECO:0000313" key="7">
    <source>
        <dbReference type="EMBL" id="MDG4945626.1"/>
    </source>
</evidence>
<comment type="subcellular location">
    <subcellularLocation>
        <location evidence="6">Cytoplasm</location>
    </subcellularLocation>
</comment>
<dbReference type="Pfam" id="PF01513">
    <property type="entry name" value="NAD_kinase"/>
    <property type="match status" value="1"/>
</dbReference>
<dbReference type="Pfam" id="PF20143">
    <property type="entry name" value="NAD_kinase_C"/>
    <property type="match status" value="1"/>
</dbReference>
<evidence type="ECO:0000256" key="3">
    <source>
        <dbReference type="ARBA" id="ARBA00022857"/>
    </source>
</evidence>
<dbReference type="Gene3D" id="3.40.50.10330">
    <property type="entry name" value="Probable inorganic polyphosphate/atp-NAD kinase, domain 1"/>
    <property type="match status" value="1"/>
</dbReference>
<feature type="binding site" evidence="6">
    <location>
        <begin position="188"/>
        <end position="193"/>
    </location>
    <ligand>
        <name>NAD(+)</name>
        <dbReference type="ChEBI" id="CHEBI:57540"/>
    </ligand>
</feature>
<keyword evidence="6" id="KW-0067">ATP-binding</keyword>
<dbReference type="EMBL" id="JANCMU010000001">
    <property type="protein sequence ID" value="MDG4945626.1"/>
    <property type="molecule type" value="Genomic_DNA"/>
</dbReference>
<keyword evidence="8" id="KW-1185">Reference proteome</keyword>
<comment type="caution">
    <text evidence="7">The sequence shown here is derived from an EMBL/GenBank/DDBJ whole genome shotgun (WGS) entry which is preliminary data.</text>
</comment>
<dbReference type="InterPro" id="IPR002504">
    <property type="entry name" value="NADK"/>
</dbReference>
<dbReference type="GO" id="GO:0051287">
    <property type="term" value="F:NAD binding"/>
    <property type="evidence" value="ECO:0007669"/>
    <property type="project" value="UniProtKB-ARBA"/>
</dbReference>
<keyword evidence="6" id="KW-0963">Cytoplasm</keyword>
<dbReference type="AlphaFoldDB" id="A0A9X4MZX5"/>
<evidence type="ECO:0000256" key="1">
    <source>
        <dbReference type="ARBA" id="ARBA00022679"/>
    </source>
</evidence>
<comment type="similarity">
    <text evidence="6">Belongs to the NAD kinase family.</text>
</comment>
<feature type="active site" description="Proton acceptor" evidence="6">
    <location>
        <position position="75"/>
    </location>
</feature>
<keyword evidence="3 6" id="KW-0521">NADP</keyword>
<gene>
    <name evidence="6" type="primary">nadK</name>
    <name evidence="7" type="ORF">NMK71_04300</name>
</gene>
<feature type="binding site" evidence="6">
    <location>
        <position position="177"/>
    </location>
    <ligand>
        <name>NAD(+)</name>
        <dbReference type="ChEBI" id="CHEBI:57540"/>
    </ligand>
</feature>
<feature type="binding site" evidence="6">
    <location>
        <begin position="75"/>
        <end position="76"/>
    </location>
    <ligand>
        <name>NAD(+)</name>
        <dbReference type="ChEBI" id="CHEBI:57540"/>
    </ligand>
</feature>
<dbReference type="Proteomes" id="UP001152599">
    <property type="component" value="Unassembled WGS sequence"/>
</dbReference>
<comment type="cofactor">
    <cofactor evidence="6">
        <name>a divalent metal cation</name>
        <dbReference type="ChEBI" id="CHEBI:60240"/>
    </cofactor>
</comment>
<evidence type="ECO:0000256" key="6">
    <source>
        <dbReference type="HAMAP-Rule" id="MF_00361"/>
    </source>
</evidence>
<dbReference type="Gene3D" id="2.60.200.30">
    <property type="entry name" value="Probable inorganic polyphosphate/atp-NAD kinase, domain 2"/>
    <property type="match status" value="1"/>
</dbReference>
<dbReference type="InterPro" id="IPR017437">
    <property type="entry name" value="ATP-NAD_kinase_PpnK-typ_C"/>
</dbReference>
<dbReference type="InterPro" id="IPR017438">
    <property type="entry name" value="ATP-NAD_kinase_N"/>
</dbReference>
<dbReference type="InterPro" id="IPR016064">
    <property type="entry name" value="NAD/diacylglycerol_kinase_sf"/>
</dbReference>
<dbReference type="NCBIfam" id="NF002521">
    <property type="entry name" value="PRK01911.1"/>
    <property type="match status" value="1"/>
</dbReference>
<organism evidence="7 8">
    <name type="scientific">Profundicola chukchiensis</name>
    <dbReference type="NCBI Taxonomy" id="2961959"/>
    <lineage>
        <taxon>Bacteria</taxon>
        <taxon>Pseudomonadati</taxon>
        <taxon>Bacteroidota</taxon>
        <taxon>Flavobacteriia</taxon>
        <taxon>Flavobacteriales</taxon>
        <taxon>Weeksellaceae</taxon>
        <taxon>Profundicola</taxon>
    </lineage>
</organism>
<dbReference type="GO" id="GO:0003951">
    <property type="term" value="F:NAD+ kinase activity"/>
    <property type="evidence" value="ECO:0007669"/>
    <property type="project" value="UniProtKB-UniRule"/>
</dbReference>
<reference evidence="7" key="1">
    <citation type="submission" date="2022-07" db="EMBL/GenBank/DDBJ databases">
        <title>Description and genome-wide analysis of Profundicola chukchiensis gen. nov., sp. nov., marine bacteria isolated from bottom sediments of the Chukchi Sea.</title>
        <authorList>
            <person name="Romanenko L."/>
            <person name="Otstavnykh N."/>
            <person name="Kurilenko V."/>
            <person name="Eremeev V."/>
            <person name="Velansky P."/>
            <person name="Mikhailov V."/>
            <person name="Isaeva M."/>
        </authorList>
    </citation>
    <scope>NUCLEOTIDE SEQUENCE</scope>
    <source>
        <strain evidence="7">KMM 9713</strain>
    </source>
</reference>
<evidence type="ECO:0000256" key="5">
    <source>
        <dbReference type="ARBA" id="ARBA00047925"/>
    </source>
</evidence>
<dbReference type="GO" id="GO:0046872">
    <property type="term" value="F:metal ion binding"/>
    <property type="evidence" value="ECO:0007669"/>
    <property type="project" value="UniProtKB-UniRule"/>
</dbReference>
<keyword evidence="6" id="KW-0547">Nucleotide-binding</keyword>
<feature type="binding site" evidence="6">
    <location>
        <begin position="147"/>
        <end position="148"/>
    </location>
    <ligand>
        <name>NAD(+)</name>
        <dbReference type="ChEBI" id="CHEBI:57540"/>
    </ligand>
</feature>
<evidence type="ECO:0000256" key="4">
    <source>
        <dbReference type="ARBA" id="ARBA00023027"/>
    </source>
</evidence>
<dbReference type="GO" id="GO:0006741">
    <property type="term" value="P:NADP+ biosynthetic process"/>
    <property type="evidence" value="ECO:0007669"/>
    <property type="project" value="UniProtKB-UniRule"/>
</dbReference>
<feature type="binding site" evidence="6">
    <location>
        <position position="212"/>
    </location>
    <ligand>
        <name>NAD(+)</name>
        <dbReference type="ChEBI" id="CHEBI:57540"/>
    </ligand>
</feature>
<dbReference type="GO" id="GO:0005524">
    <property type="term" value="F:ATP binding"/>
    <property type="evidence" value="ECO:0007669"/>
    <property type="project" value="UniProtKB-KW"/>
</dbReference>
<dbReference type="GO" id="GO:0005737">
    <property type="term" value="C:cytoplasm"/>
    <property type="evidence" value="ECO:0007669"/>
    <property type="project" value="UniProtKB-SubCell"/>
</dbReference>
<keyword evidence="4 6" id="KW-0520">NAD</keyword>
<dbReference type="GO" id="GO:0019674">
    <property type="term" value="P:NAD+ metabolic process"/>
    <property type="evidence" value="ECO:0007669"/>
    <property type="project" value="InterPro"/>
</dbReference>
<dbReference type="HAMAP" id="MF_00361">
    <property type="entry name" value="NAD_kinase"/>
    <property type="match status" value="1"/>
</dbReference>
<dbReference type="EC" id="2.7.1.23" evidence="6"/>
<evidence type="ECO:0000256" key="2">
    <source>
        <dbReference type="ARBA" id="ARBA00022777"/>
    </source>
</evidence>
<protein>
    <recommendedName>
        <fullName evidence="6">NAD kinase</fullName>
        <ecNumber evidence="6">2.7.1.23</ecNumber>
    </recommendedName>
    <alternativeName>
        <fullName evidence="6">ATP-dependent NAD kinase</fullName>
    </alternativeName>
</protein>
<evidence type="ECO:0000313" key="8">
    <source>
        <dbReference type="Proteomes" id="UP001152599"/>
    </source>
</evidence>
<dbReference type="RefSeq" id="WP_304415820.1">
    <property type="nucleotide sequence ID" value="NZ_JANAIE010000001.1"/>
</dbReference>
<proteinExistence type="inferred from homology"/>
<keyword evidence="1 6" id="KW-0808">Transferase</keyword>
<sequence length="292" mass="33245">MKVAIYGMQFSEALEDFMPELLDKFREKEVEFQVEEKFLEILKFIKSINLENVPTFKSHEDMWDDLDLFFTFGGDGTILSAITIVQDSNVPMVGVNTGRLGYLAGINKKEILPYLDDILAKNFKISRRSLVKIHSPGLHLKFPFALNEVTLMRKETTSMITIDAYIDGQLVNSFWADGLIISTPTGSTGYSLSCNGPIISPETENFVITPMAPHNLNVRPLVIQDSVEIRLIVHSRVPKYSLSLDNRLDSIDVKHEICVSKADFMVNIVQLNHSNYLETLRQKLFWGIDRRN</sequence>
<keyword evidence="2 6" id="KW-0418">Kinase</keyword>
<name>A0A9X4MZX5_9FLAO</name>
<dbReference type="PANTHER" id="PTHR20275:SF6">
    <property type="entry name" value="NAD KINASE 2, CHLOROPLASTIC"/>
    <property type="match status" value="1"/>
</dbReference>
<dbReference type="SUPFAM" id="SSF111331">
    <property type="entry name" value="NAD kinase/diacylglycerol kinase-like"/>
    <property type="match status" value="1"/>
</dbReference>
<comment type="catalytic activity">
    <reaction evidence="5 6">
        <text>NAD(+) + ATP = ADP + NADP(+) + H(+)</text>
        <dbReference type="Rhea" id="RHEA:18629"/>
        <dbReference type="ChEBI" id="CHEBI:15378"/>
        <dbReference type="ChEBI" id="CHEBI:30616"/>
        <dbReference type="ChEBI" id="CHEBI:57540"/>
        <dbReference type="ChEBI" id="CHEBI:58349"/>
        <dbReference type="ChEBI" id="CHEBI:456216"/>
        <dbReference type="EC" id="2.7.1.23"/>
    </reaction>
</comment>